<keyword evidence="2" id="KW-1185">Reference proteome</keyword>
<dbReference type="EMBL" id="JBEPFB010000009">
    <property type="protein sequence ID" value="MER7375188.1"/>
    <property type="molecule type" value="Genomic_DNA"/>
</dbReference>
<dbReference type="Proteomes" id="UP001486207">
    <property type="component" value="Unassembled WGS sequence"/>
</dbReference>
<protein>
    <submittedName>
        <fullName evidence="1">Uncharacterized protein</fullName>
    </submittedName>
</protein>
<comment type="caution">
    <text evidence="1">The sequence shown here is derived from an EMBL/GenBank/DDBJ whole genome shotgun (WGS) entry which is preliminary data.</text>
</comment>
<sequence>MLLQVQLPLEGGVHGLDQLPHRLEQALAPALLLPLERGQQQSGPTHDQVILELLGSEALVRDDQQSGPVGDQVFIDVEHGLEHFAFVEFRVPQRPQDRSRAHAS</sequence>
<accession>A0ABV1XUB3</accession>
<organism evidence="1 2">
    <name type="scientific">Streptomyces lanatus</name>
    <dbReference type="NCBI Taxonomy" id="66900"/>
    <lineage>
        <taxon>Bacteria</taxon>
        <taxon>Bacillati</taxon>
        <taxon>Actinomycetota</taxon>
        <taxon>Actinomycetes</taxon>
        <taxon>Kitasatosporales</taxon>
        <taxon>Streptomycetaceae</taxon>
        <taxon>Streptomyces</taxon>
    </lineage>
</organism>
<proteinExistence type="predicted"/>
<evidence type="ECO:0000313" key="2">
    <source>
        <dbReference type="Proteomes" id="UP001486207"/>
    </source>
</evidence>
<dbReference type="RefSeq" id="WP_190072168.1">
    <property type="nucleotide sequence ID" value="NZ_BNBM01000009.1"/>
</dbReference>
<reference evidence="1 2" key="1">
    <citation type="submission" date="2024-06" db="EMBL/GenBank/DDBJ databases">
        <title>The Natural Products Discovery Center: Release of the First 8490 Sequenced Strains for Exploring Actinobacteria Biosynthetic Diversity.</title>
        <authorList>
            <person name="Kalkreuter E."/>
            <person name="Kautsar S.A."/>
            <person name="Yang D."/>
            <person name="Bader C.D."/>
            <person name="Teijaro C.N."/>
            <person name="Fluegel L."/>
            <person name="Davis C.M."/>
            <person name="Simpson J.R."/>
            <person name="Lauterbach L."/>
            <person name="Steele A.D."/>
            <person name="Gui C."/>
            <person name="Meng S."/>
            <person name="Li G."/>
            <person name="Viehrig K."/>
            <person name="Ye F."/>
            <person name="Su P."/>
            <person name="Kiefer A.F."/>
            <person name="Nichols A."/>
            <person name="Cepeda A.J."/>
            <person name="Yan W."/>
            <person name="Fan B."/>
            <person name="Jiang Y."/>
            <person name="Adhikari A."/>
            <person name="Zheng C.-J."/>
            <person name="Schuster L."/>
            <person name="Cowan T.M."/>
            <person name="Smanski M.J."/>
            <person name="Chevrette M.G."/>
            <person name="De Carvalho L.P.S."/>
            <person name="Shen B."/>
        </authorList>
    </citation>
    <scope>NUCLEOTIDE SEQUENCE [LARGE SCALE GENOMIC DNA]</scope>
    <source>
        <strain evidence="1 2">NPDC000155</strain>
    </source>
</reference>
<name>A0ABV1XUB3_9ACTN</name>
<gene>
    <name evidence="1" type="ORF">ABT384_21380</name>
</gene>
<evidence type="ECO:0000313" key="1">
    <source>
        <dbReference type="EMBL" id="MER7375188.1"/>
    </source>
</evidence>